<feature type="compositionally biased region" description="Polar residues" evidence="1">
    <location>
        <begin position="81"/>
        <end position="93"/>
    </location>
</feature>
<evidence type="ECO:0000256" key="1">
    <source>
        <dbReference type="SAM" id="MobiDB-lite"/>
    </source>
</evidence>
<accession>A0AAD7T2Z1</accession>
<dbReference type="Proteomes" id="UP001221898">
    <property type="component" value="Unassembled WGS sequence"/>
</dbReference>
<evidence type="ECO:0000313" key="2">
    <source>
        <dbReference type="EMBL" id="KAJ8413408.1"/>
    </source>
</evidence>
<keyword evidence="3" id="KW-1185">Reference proteome</keyword>
<feature type="region of interest" description="Disordered" evidence="1">
    <location>
        <begin position="1"/>
        <end position="126"/>
    </location>
</feature>
<sequence>MKERPMQMKLLSNAPAPDSRDFNAHILQLGPGQHCTDSQTAEHQRTAGEEEEEEEEEEQTACPPPHPPCREDSPALGLVSPQHNPSRGSVQTTEGRKGQNRASKGNGREPEPRGRTRGSRHWGPTYGVKTQTIHRFSSLHHSLRERTGEGPVSSVPAATAVGWDWWKKRLSNLPLARQHLGNRLALCYYP</sequence>
<dbReference type="EMBL" id="JAINUG010000016">
    <property type="protein sequence ID" value="KAJ8413408.1"/>
    <property type="molecule type" value="Genomic_DNA"/>
</dbReference>
<reference evidence="2" key="1">
    <citation type="journal article" date="2023" name="Science">
        <title>Genome structures resolve the early diversification of teleost fishes.</title>
        <authorList>
            <person name="Parey E."/>
            <person name="Louis A."/>
            <person name="Montfort J."/>
            <person name="Bouchez O."/>
            <person name="Roques C."/>
            <person name="Iampietro C."/>
            <person name="Lluch J."/>
            <person name="Castinel A."/>
            <person name="Donnadieu C."/>
            <person name="Desvignes T."/>
            <person name="Floi Bucao C."/>
            <person name="Jouanno E."/>
            <person name="Wen M."/>
            <person name="Mejri S."/>
            <person name="Dirks R."/>
            <person name="Jansen H."/>
            <person name="Henkel C."/>
            <person name="Chen W.J."/>
            <person name="Zahm M."/>
            <person name="Cabau C."/>
            <person name="Klopp C."/>
            <person name="Thompson A.W."/>
            <person name="Robinson-Rechavi M."/>
            <person name="Braasch I."/>
            <person name="Lecointre G."/>
            <person name="Bobe J."/>
            <person name="Postlethwait J.H."/>
            <person name="Berthelot C."/>
            <person name="Roest Crollius H."/>
            <person name="Guiguen Y."/>
        </authorList>
    </citation>
    <scope>NUCLEOTIDE SEQUENCE</scope>
    <source>
        <strain evidence="2">NC1722</strain>
    </source>
</reference>
<feature type="compositionally biased region" description="Acidic residues" evidence="1">
    <location>
        <begin position="49"/>
        <end position="59"/>
    </location>
</feature>
<name>A0AAD7T2Z1_9TELE</name>
<proteinExistence type="predicted"/>
<organism evidence="2 3">
    <name type="scientific">Aldrovandia affinis</name>
    <dbReference type="NCBI Taxonomy" id="143900"/>
    <lineage>
        <taxon>Eukaryota</taxon>
        <taxon>Metazoa</taxon>
        <taxon>Chordata</taxon>
        <taxon>Craniata</taxon>
        <taxon>Vertebrata</taxon>
        <taxon>Euteleostomi</taxon>
        <taxon>Actinopterygii</taxon>
        <taxon>Neopterygii</taxon>
        <taxon>Teleostei</taxon>
        <taxon>Notacanthiformes</taxon>
        <taxon>Halosauridae</taxon>
        <taxon>Aldrovandia</taxon>
    </lineage>
</organism>
<dbReference type="AlphaFoldDB" id="A0AAD7T2Z1"/>
<gene>
    <name evidence="2" type="ORF">AAFF_G00094040</name>
</gene>
<comment type="caution">
    <text evidence="2">The sequence shown here is derived from an EMBL/GenBank/DDBJ whole genome shotgun (WGS) entry which is preliminary data.</text>
</comment>
<protein>
    <submittedName>
        <fullName evidence="2">Uncharacterized protein</fullName>
    </submittedName>
</protein>
<evidence type="ECO:0000313" key="3">
    <source>
        <dbReference type="Proteomes" id="UP001221898"/>
    </source>
</evidence>